<evidence type="ECO:0000313" key="3">
    <source>
        <dbReference type="Proteomes" id="UP000249203"/>
    </source>
</evidence>
<dbReference type="AlphaFoldDB" id="A0A327WRK9"/>
<dbReference type="GO" id="GO:0005886">
    <property type="term" value="C:plasma membrane"/>
    <property type="evidence" value="ECO:0007669"/>
    <property type="project" value="TreeGrafter"/>
</dbReference>
<feature type="transmembrane region" description="Helical" evidence="1">
    <location>
        <begin position="12"/>
        <end position="42"/>
    </location>
</feature>
<reference evidence="2 3" key="1">
    <citation type="submission" date="2018-06" db="EMBL/GenBank/DDBJ databases">
        <title>Genomic Encyclopedia of Type Strains, Phase III (KMG-III): the genomes of soil and plant-associated and newly described type strains.</title>
        <authorList>
            <person name="Whitman W."/>
        </authorList>
    </citation>
    <scope>NUCLEOTIDE SEQUENCE [LARGE SCALE GENOMIC DNA]</scope>
    <source>
        <strain evidence="2 3">CGMCC 1.15366</strain>
    </source>
</reference>
<evidence type="ECO:0000256" key="1">
    <source>
        <dbReference type="SAM" id="Phobius"/>
    </source>
</evidence>
<gene>
    <name evidence="2" type="ORF">B0I24_11443</name>
</gene>
<proteinExistence type="predicted"/>
<dbReference type="InterPro" id="IPR003474">
    <property type="entry name" value="Glcn_transporter"/>
</dbReference>
<dbReference type="RefSeq" id="WP_241974142.1">
    <property type="nucleotide sequence ID" value="NZ_PIPK01000015.1"/>
</dbReference>
<feature type="transmembrane region" description="Helical" evidence="1">
    <location>
        <begin position="245"/>
        <end position="267"/>
    </location>
</feature>
<keyword evidence="1" id="KW-0472">Membrane</keyword>
<keyword evidence="1" id="KW-1133">Transmembrane helix</keyword>
<protein>
    <submittedName>
        <fullName evidence="2">H+/gluconate symporter-like permease</fullName>
    </submittedName>
</protein>
<organism evidence="2 3">
    <name type="scientific">Aliidiomarina maris</name>
    <dbReference type="NCBI Taxonomy" id="531312"/>
    <lineage>
        <taxon>Bacteria</taxon>
        <taxon>Pseudomonadati</taxon>
        <taxon>Pseudomonadota</taxon>
        <taxon>Gammaproteobacteria</taxon>
        <taxon>Alteromonadales</taxon>
        <taxon>Idiomarinaceae</taxon>
        <taxon>Aliidiomarina</taxon>
    </lineage>
</organism>
<keyword evidence="1" id="KW-0812">Transmembrane</keyword>
<feature type="transmembrane region" description="Helical" evidence="1">
    <location>
        <begin position="437"/>
        <end position="459"/>
    </location>
</feature>
<accession>A0A327WRK9</accession>
<feature type="transmembrane region" description="Helical" evidence="1">
    <location>
        <begin position="319"/>
        <end position="339"/>
    </location>
</feature>
<dbReference type="EMBL" id="QLMD01000014">
    <property type="protein sequence ID" value="RAJ94639.1"/>
    <property type="molecule type" value="Genomic_DNA"/>
</dbReference>
<evidence type="ECO:0000313" key="2">
    <source>
        <dbReference type="EMBL" id="RAJ94639.1"/>
    </source>
</evidence>
<dbReference type="GO" id="GO:0015128">
    <property type="term" value="F:gluconate transmembrane transporter activity"/>
    <property type="evidence" value="ECO:0007669"/>
    <property type="project" value="InterPro"/>
</dbReference>
<dbReference type="PANTHER" id="PTHR30354:SF7">
    <property type="entry name" value="BLL7963 PROTEIN"/>
    <property type="match status" value="1"/>
</dbReference>
<name>A0A327WRK9_9GAMM</name>
<dbReference type="PANTHER" id="PTHR30354">
    <property type="entry name" value="GNT FAMILY GLUCONATE TRANSPORTER"/>
    <property type="match status" value="1"/>
</dbReference>
<comment type="caution">
    <text evidence="2">The sequence shown here is derived from an EMBL/GenBank/DDBJ whole genome shotgun (WGS) entry which is preliminary data.</text>
</comment>
<feature type="transmembrane region" description="Helical" evidence="1">
    <location>
        <begin position="105"/>
        <end position="136"/>
    </location>
</feature>
<dbReference type="Proteomes" id="UP000249203">
    <property type="component" value="Unassembled WGS sequence"/>
</dbReference>
<sequence length="461" mass="48443">MLNHLMLGHFGLVVGLALLIILALRGVNIVVAVLLSILVIGVTNQMGMAEVFLQHFPFGPSGAFSFAGNFFLLFLCGALFGRFMATSQAAGSIALAFIRRLGANRALWVAMLVCALLTYGGVVVFVVIFTMYPLGITLMREANIPRRIYAAAIALGAGTFTMTALPGTPSIHNVIAARELGTDLFAGGWLGVIAALIMAVGGMWYLQRQWQRSLASGEGYQATPQDQEMQKLAAQSGAVPPIGKALIPIAVVLAIIVVPRIMLLFGAEPAGSAWLGFYLAQPVLWASFALILGSLACIGLFPSLRQNFNRTLGQGADDAVLPLINTAAVIGFGGVVIQTTGFHQFAAWLLALDMPALLSVFVSANLISGVTASASGGLQIFMSSLAPAYLEAGVEPELLHRIANLAAGGLDSLPHSGAVIALFTLMGLTHQEAYKDIFVVSVVVPLLAGLVVIGLAVMWPF</sequence>
<feature type="transmembrane region" description="Helical" evidence="1">
    <location>
        <begin position="185"/>
        <end position="206"/>
    </location>
</feature>
<feature type="transmembrane region" description="Helical" evidence="1">
    <location>
        <begin position="63"/>
        <end position="85"/>
    </location>
</feature>
<feature type="transmembrane region" description="Helical" evidence="1">
    <location>
        <begin position="273"/>
        <end position="298"/>
    </location>
</feature>